<protein>
    <submittedName>
        <fullName evidence="1">Uncharacterized protein</fullName>
    </submittedName>
</protein>
<evidence type="ECO:0000313" key="1">
    <source>
        <dbReference type="EMBL" id="EDM98020.1"/>
    </source>
</evidence>
<proteinExistence type="predicted"/>
<gene>
    <name evidence="1" type="ORF">BACCAP_04165</name>
</gene>
<reference evidence="1 2" key="1">
    <citation type="submission" date="2007-04" db="EMBL/GenBank/DDBJ databases">
        <authorList>
            <person name="Fulton L."/>
            <person name="Clifton S."/>
            <person name="Fulton B."/>
            <person name="Xu J."/>
            <person name="Minx P."/>
            <person name="Pepin K.H."/>
            <person name="Johnson M."/>
            <person name="Thiruvilangam P."/>
            <person name="Bhonagiri V."/>
            <person name="Nash W.E."/>
            <person name="Mardis E.R."/>
            <person name="Wilson R.K."/>
        </authorList>
    </citation>
    <scope>NUCLEOTIDE SEQUENCE [LARGE SCALE GENOMIC DNA]</scope>
    <source>
        <strain evidence="1 2">ATCC 29799</strain>
    </source>
</reference>
<name>A6P0Z9_9FIRM</name>
<keyword evidence="2" id="KW-1185">Reference proteome</keyword>
<dbReference type="EMBL" id="AAXG02000045">
    <property type="protein sequence ID" value="EDM98020.1"/>
    <property type="molecule type" value="Genomic_DNA"/>
</dbReference>
<organism evidence="1 2">
    <name type="scientific">Pseudoflavonifractor capillosus ATCC 29799</name>
    <dbReference type="NCBI Taxonomy" id="411467"/>
    <lineage>
        <taxon>Bacteria</taxon>
        <taxon>Bacillati</taxon>
        <taxon>Bacillota</taxon>
        <taxon>Clostridia</taxon>
        <taxon>Eubacteriales</taxon>
        <taxon>Oscillospiraceae</taxon>
        <taxon>Pseudoflavonifractor</taxon>
    </lineage>
</organism>
<accession>A6P0Z9</accession>
<dbReference type="STRING" id="411467.BACCAP_04165"/>
<reference evidence="1 2" key="2">
    <citation type="submission" date="2007-06" db="EMBL/GenBank/DDBJ databases">
        <title>Draft genome sequence of Pseudoflavonifractor capillosus ATCC 29799.</title>
        <authorList>
            <person name="Sudarsanam P."/>
            <person name="Ley R."/>
            <person name="Guruge J."/>
            <person name="Turnbaugh P.J."/>
            <person name="Mahowald M."/>
            <person name="Liep D."/>
            <person name="Gordon J."/>
        </authorList>
    </citation>
    <scope>NUCLEOTIDE SEQUENCE [LARGE SCALE GENOMIC DNA]</scope>
    <source>
        <strain evidence="1 2">ATCC 29799</strain>
    </source>
</reference>
<evidence type="ECO:0000313" key="2">
    <source>
        <dbReference type="Proteomes" id="UP000003639"/>
    </source>
</evidence>
<dbReference type="AlphaFoldDB" id="A6P0Z9"/>
<sequence length="66" mass="7693">MVLLYIDYIRLPLLRLEMLYPNFPAILCAYNPNHKAISFTESLPLAEYGTKRYTGYHNKELDAISL</sequence>
<comment type="caution">
    <text evidence="1">The sequence shown here is derived from an EMBL/GenBank/DDBJ whole genome shotgun (WGS) entry which is preliminary data.</text>
</comment>
<dbReference type="Proteomes" id="UP000003639">
    <property type="component" value="Unassembled WGS sequence"/>
</dbReference>